<evidence type="ECO:0000313" key="5">
    <source>
        <dbReference type="Proteomes" id="UP001552479"/>
    </source>
</evidence>
<evidence type="ECO:0000256" key="2">
    <source>
        <dbReference type="SAM" id="MobiDB-lite"/>
    </source>
</evidence>
<dbReference type="InterPro" id="IPR051172">
    <property type="entry name" value="Chlamydia_OmcB"/>
</dbReference>
<reference evidence="4 5" key="1">
    <citation type="submission" date="2024-06" db="EMBL/GenBank/DDBJ databases">
        <title>The Natural Products Discovery Center: Release of the First 8490 Sequenced Strains for Exploring Actinobacteria Biosynthetic Diversity.</title>
        <authorList>
            <person name="Kalkreuter E."/>
            <person name="Kautsar S.A."/>
            <person name="Yang D."/>
            <person name="Bader C.D."/>
            <person name="Teijaro C.N."/>
            <person name="Fluegel L."/>
            <person name="Davis C.M."/>
            <person name="Simpson J.R."/>
            <person name="Lauterbach L."/>
            <person name="Steele A.D."/>
            <person name="Gui C."/>
            <person name="Meng S."/>
            <person name="Li G."/>
            <person name="Viehrig K."/>
            <person name="Ye F."/>
            <person name="Su P."/>
            <person name="Kiefer A.F."/>
            <person name="Nichols A."/>
            <person name="Cepeda A.J."/>
            <person name="Yan W."/>
            <person name="Fan B."/>
            <person name="Jiang Y."/>
            <person name="Adhikari A."/>
            <person name="Zheng C.-J."/>
            <person name="Schuster L."/>
            <person name="Cowan T.M."/>
            <person name="Smanski M.J."/>
            <person name="Chevrette M.G."/>
            <person name="De Carvalho L.P.S."/>
            <person name="Shen B."/>
        </authorList>
    </citation>
    <scope>NUCLEOTIDE SEQUENCE [LARGE SCALE GENOMIC DNA]</scope>
    <source>
        <strain evidence="4 5">NPDC053791</strain>
    </source>
</reference>
<dbReference type="RefSeq" id="WP_366086853.1">
    <property type="nucleotide sequence ID" value="NZ_JBFASG010000003.1"/>
</dbReference>
<dbReference type="InterPro" id="IPR057687">
    <property type="entry name" value="DUF7927"/>
</dbReference>
<evidence type="ECO:0000256" key="1">
    <source>
        <dbReference type="ARBA" id="ARBA00023326"/>
    </source>
</evidence>
<dbReference type="InterPro" id="IPR047589">
    <property type="entry name" value="DUF11_rpt"/>
</dbReference>
<organism evidence="4 5">
    <name type="scientific">Streptomyces roseoverticillatus</name>
    <dbReference type="NCBI Taxonomy" id="66429"/>
    <lineage>
        <taxon>Bacteria</taxon>
        <taxon>Bacillati</taxon>
        <taxon>Actinomycetota</taxon>
        <taxon>Actinomycetes</taxon>
        <taxon>Kitasatosporales</taxon>
        <taxon>Streptomycetaceae</taxon>
        <taxon>Streptomyces</taxon>
    </lineage>
</organism>
<feature type="region of interest" description="Disordered" evidence="2">
    <location>
        <begin position="148"/>
        <end position="167"/>
    </location>
</feature>
<keyword evidence="1" id="KW-0119">Carbohydrate metabolism</keyword>
<dbReference type="Gene3D" id="2.60.40.290">
    <property type="match status" value="1"/>
</dbReference>
<dbReference type="PANTHER" id="PTHR34819:SF3">
    <property type="entry name" value="CELL SURFACE PROTEIN"/>
    <property type="match status" value="1"/>
</dbReference>
<feature type="domain" description="DUF7927" evidence="3">
    <location>
        <begin position="46"/>
        <end position="160"/>
    </location>
</feature>
<keyword evidence="5" id="KW-1185">Reference proteome</keyword>
<name>A0ABV3IP25_9ACTN</name>
<keyword evidence="1" id="KW-0624">Polysaccharide degradation</keyword>
<dbReference type="Pfam" id="PF25549">
    <property type="entry name" value="DUF7927"/>
    <property type="match status" value="1"/>
</dbReference>
<evidence type="ECO:0000313" key="4">
    <source>
        <dbReference type="EMBL" id="MEV4922173.1"/>
    </source>
</evidence>
<evidence type="ECO:0000259" key="3">
    <source>
        <dbReference type="Pfam" id="PF25549"/>
    </source>
</evidence>
<sequence length="167" mass="16723">MPDRLPRVLTLVAFLVGVGVITGAAMVPAAPFDTMAASARIAETADRPAARPGDTVRYTVTVTNTGTTAITGAEIADDLSGVVDDATILPASVSADTGKASFAAPELTWRGDLPAGGKATISYSARVNDPPSGDARLTNRVTSAAPGNNCPAGTADPACATATPVTR</sequence>
<accession>A0ABV3IP25</accession>
<dbReference type="InterPro" id="IPR012291">
    <property type="entry name" value="CBM2_carb-bd_dom_sf"/>
</dbReference>
<dbReference type="EMBL" id="JBFASG010000003">
    <property type="protein sequence ID" value="MEV4922173.1"/>
    <property type="molecule type" value="Genomic_DNA"/>
</dbReference>
<protein>
    <recommendedName>
        <fullName evidence="3">DUF7927 domain-containing protein</fullName>
    </recommendedName>
</protein>
<proteinExistence type="predicted"/>
<dbReference type="PANTHER" id="PTHR34819">
    <property type="entry name" value="LARGE CYSTEINE-RICH PERIPLASMIC PROTEIN OMCB"/>
    <property type="match status" value="1"/>
</dbReference>
<dbReference type="Proteomes" id="UP001552479">
    <property type="component" value="Unassembled WGS sequence"/>
</dbReference>
<comment type="caution">
    <text evidence="4">The sequence shown here is derived from an EMBL/GenBank/DDBJ whole genome shotgun (WGS) entry which is preliminary data.</text>
</comment>
<gene>
    <name evidence="4" type="ORF">AB0L03_04885</name>
</gene>
<dbReference type="NCBIfam" id="TIGR01451">
    <property type="entry name" value="B_ant_repeat"/>
    <property type="match status" value="1"/>
</dbReference>